<accession>A0A8J3WBC0</accession>
<dbReference type="Proteomes" id="UP000655044">
    <property type="component" value="Unassembled WGS sequence"/>
</dbReference>
<dbReference type="RefSeq" id="WP_068928219.1">
    <property type="nucleotide sequence ID" value="NZ_BMQP01000016.1"/>
</dbReference>
<gene>
    <name evidence="1" type="ORF">Pro02_00990</name>
</gene>
<comment type="caution">
    <text evidence="1">The sequence shown here is derived from an EMBL/GenBank/DDBJ whole genome shotgun (WGS) entry which is preliminary data.</text>
</comment>
<keyword evidence="2" id="KW-1185">Reference proteome</keyword>
<name>A0A8J3WBC0_PLARO</name>
<evidence type="ECO:0000313" key="2">
    <source>
        <dbReference type="Proteomes" id="UP000655044"/>
    </source>
</evidence>
<dbReference type="AlphaFoldDB" id="A0A8J3WBC0"/>
<dbReference type="OrthoDB" id="3537437at2"/>
<reference evidence="1" key="1">
    <citation type="submission" date="2021-01" db="EMBL/GenBank/DDBJ databases">
        <title>Whole genome shotgun sequence of Planobispora rosea NBRC 15558.</title>
        <authorList>
            <person name="Komaki H."/>
            <person name="Tamura T."/>
        </authorList>
    </citation>
    <scope>NUCLEOTIDE SEQUENCE</scope>
    <source>
        <strain evidence="1">NBRC 15558</strain>
    </source>
</reference>
<sequence>MSERNIPAPDPDPYAEVSATLREEFSAIHPAATVTRCIDAAHYGALEITGYAHPGLVERIARKHLQVLALVASGRE</sequence>
<proteinExistence type="predicted"/>
<evidence type="ECO:0000313" key="1">
    <source>
        <dbReference type="EMBL" id="GIH81691.1"/>
    </source>
</evidence>
<dbReference type="EMBL" id="BOOI01000001">
    <property type="protein sequence ID" value="GIH81691.1"/>
    <property type="molecule type" value="Genomic_DNA"/>
</dbReference>
<organism evidence="1 2">
    <name type="scientific">Planobispora rosea</name>
    <dbReference type="NCBI Taxonomy" id="35762"/>
    <lineage>
        <taxon>Bacteria</taxon>
        <taxon>Bacillati</taxon>
        <taxon>Actinomycetota</taxon>
        <taxon>Actinomycetes</taxon>
        <taxon>Streptosporangiales</taxon>
        <taxon>Streptosporangiaceae</taxon>
        <taxon>Planobispora</taxon>
    </lineage>
</organism>
<protein>
    <submittedName>
        <fullName evidence="1">Uncharacterized protein</fullName>
    </submittedName>
</protein>